<dbReference type="Pfam" id="PF13475">
    <property type="entry name" value="DUF4116"/>
    <property type="match status" value="1"/>
</dbReference>
<gene>
    <name evidence="2" type="ORF">SEMRO_48_G028240.1</name>
</gene>
<protein>
    <recommendedName>
        <fullName evidence="1">DUF4116 domain-containing protein</fullName>
    </recommendedName>
</protein>
<proteinExistence type="predicted"/>
<comment type="caution">
    <text evidence="2">The sequence shown here is derived from an EMBL/GenBank/DDBJ whole genome shotgun (WGS) entry which is preliminary data.</text>
</comment>
<sequence>MTNRSFSSQAVQSRGNLSALEYAAEPMVRDDKDVVLAAVRKNGLSLRHASEALRRDKEIVLAAVSSRPDALKYALGNLRRDKDCLIAAGVWDEHHGVRQSDAASKTDSISIALSTRFALKPQSRFQATDFTSLIKNEDFIRTGNFVMYSPNAFDKATCDPMGVYTNICHTCRGTMETCQ</sequence>
<organism evidence="2 3">
    <name type="scientific">Seminavis robusta</name>
    <dbReference type="NCBI Taxonomy" id="568900"/>
    <lineage>
        <taxon>Eukaryota</taxon>
        <taxon>Sar</taxon>
        <taxon>Stramenopiles</taxon>
        <taxon>Ochrophyta</taxon>
        <taxon>Bacillariophyta</taxon>
        <taxon>Bacillariophyceae</taxon>
        <taxon>Bacillariophycidae</taxon>
        <taxon>Naviculales</taxon>
        <taxon>Naviculaceae</taxon>
        <taxon>Seminavis</taxon>
    </lineage>
</organism>
<keyword evidence="3" id="KW-1185">Reference proteome</keyword>
<evidence type="ECO:0000313" key="2">
    <source>
        <dbReference type="EMBL" id="CAB9498904.1"/>
    </source>
</evidence>
<evidence type="ECO:0000259" key="1">
    <source>
        <dbReference type="Pfam" id="PF13475"/>
    </source>
</evidence>
<name>A0A9N8DFV1_9STRA</name>
<dbReference type="EMBL" id="CAICTM010000048">
    <property type="protein sequence ID" value="CAB9498904.1"/>
    <property type="molecule type" value="Genomic_DNA"/>
</dbReference>
<dbReference type="OrthoDB" id="447781at2759"/>
<dbReference type="InterPro" id="IPR025197">
    <property type="entry name" value="DUF4116"/>
</dbReference>
<accession>A0A9N8DFV1</accession>
<dbReference type="Proteomes" id="UP001153069">
    <property type="component" value="Unassembled WGS sequence"/>
</dbReference>
<reference evidence="2" key="1">
    <citation type="submission" date="2020-06" db="EMBL/GenBank/DDBJ databases">
        <authorList>
            <consortium name="Plant Systems Biology data submission"/>
        </authorList>
    </citation>
    <scope>NUCLEOTIDE SEQUENCE</scope>
    <source>
        <strain evidence="2">D6</strain>
    </source>
</reference>
<dbReference type="AlphaFoldDB" id="A0A9N8DFV1"/>
<evidence type="ECO:0000313" key="3">
    <source>
        <dbReference type="Proteomes" id="UP001153069"/>
    </source>
</evidence>
<feature type="domain" description="DUF4116" evidence="1">
    <location>
        <begin position="31"/>
        <end position="78"/>
    </location>
</feature>